<gene>
    <name evidence="1" type="ORF">NCS57_00164500</name>
</gene>
<keyword evidence="2" id="KW-1185">Reference proteome</keyword>
<name>A0ACC0RHR4_9HYPO</name>
<organism evidence="1 2">
    <name type="scientific">Fusarium keratoplasticum</name>
    <dbReference type="NCBI Taxonomy" id="1328300"/>
    <lineage>
        <taxon>Eukaryota</taxon>
        <taxon>Fungi</taxon>
        <taxon>Dikarya</taxon>
        <taxon>Ascomycota</taxon>
        <taxon>Pezizomycotina</taxon>
        <taxon>Sordariomycetes</taxon>
        <taxon>Hypocreomycetidae</taxon>
        <taxon>Hypocreales</taxon>
        <taxon>Nectriaceae</taxon>
        <taxon>Fusarium</taxon>
        <taxon>Fusarium solani species complex</taxon>
    </lineage>
</organism>
<evidence type="ECO:0000313" key="1">
    <source>
        <dbReference type="EMBL" id="KAI8684968.1"/>
    </source>
</evidence>
<accession>A0ACC0RHR4</accession>
<reference evidence="1" key="1">
    <citation type="submission" date="2022-06" db="EMBL/GenBank/DDBJ databases">
        <title>Fusarium solani species complex genomes reveal bases of compartmentalisation and animal pathogenesis.</title>
        <authorList>
            <person name="Tsai I.J."/>
        </authorList>
    </citation>
    <scope>NUCLEOTIDE SEQUENCE</scope>
    <source>
        <strain evidence="1">Fu6.1</strain>
    </source>
</reference>
<proteinExistence type="predicted"/>
<dbReference type="Proteomes" id="UP001065298">
    <property type="component" value="Chromosome 1"/>
</dbReference>
<sequence>MEAIGVGANVLAFVVLGIKSAKLAHDTLSAISDGPVRVRNLAADFLQLHWILEQLLQCRAAATDTALHGQARQCCETLGKLAMTIERLQVSPRERATGRFWRRLKAAISESDLEKLGSWVAQQTSMLSLRLNVLSSNAIYAARDGNEKIQQQIHSFGASMQTQFVAQTATIQGAAQSITSRHNDGRNALEAGLSSIQQTIEATHSISSENTRSMFQILNEIKDRIAPDSKDDPETTHSSGHDEHAMDEAALGLDQKLLGSIDNLCSLINEKRDAVDAYEEDDGQAQSAIENLEELVQNLRGQKLPVSDPKSFVSDLGRFGKWFGSGALSINSRVESSRRPLTQVVEQSQSFSEADIGAGKIHLMVQKRKRAIDTADQDDDDAREKKRCHTDFRMTVAYLPGRGQSRHMLLASLTRQELLTNSMTCISRLQINRVLPEGSLVFQLVEQGDLGGLKEMLQDGRASLQDHDEHGASLLFYSIEYPEVCKFLIDSGLDVDHVAGDPGFPKWQVQALQVKDYSDSHRTPGELQRIIECRRLLLRAGADPTLSVGGDGNFLEEAIEGNVPEVIELAWNPEFVRPLADINTYRTTWGKSPLLSACRNDNIGYNWQCFHQLLKFGANIEDRDEGGRTCLHLCIDNLDLPDQFEGDLTQFEAIQYLVREGADPRAVDKHGISVSDVAYTKHGSQGIKCSYPGDLWDAVLHSCGYDIAQFRSGHQRRVRYTTSAHNSISSYQYSRRHFEKLWAGREAECPYWNDKPWPPLGPGEGDSDDKSQDLECKCQACFPYNPKGQTAELDKEEDEEQANSDDGSVRDYPHRLYVDQGEKQSESDMGEAMSTGDVQSYWNETGTLPGFGELMQGMLSEKWQDSPDLGHSIVGTPRSLSMDLENPWL</sequence>
<dbReference type="EMBL" id="CM046503">
    <property type="protein sequence ID" value="KAI8684968.1"/>
    <property type="molecule type" value="Genomic_DNA"/>
</dbReference>
<protein>
    <submittedName>
        <fullName evidence="1">Uncharacterized protein</fullName>
    </submittedName>
</protein>
<evidence type="ECO:0000313" key="2">
    <source>
        <dbReference type="Proteomes" id="UP001065298"/>
    </source>
</evidence>
<comment type="caution">
    <text evidence="1">The sequence shown here is derived from an EMBL/GenBank/DDBJ whole genome shotgun (WGS) entry which is preliminary data.</text>
</comment>